<dbReference type="Proteomes" id="UP000203302">
    <property type="component" value="Segment"/>
</dbReference>
<accession>A0A1B2IDB0</accession>
<dbReference type="EMBL" id="KX397368">
    <property type="protein sequence ID" value="ANZ49270.1"/>
    <property type="molecule type" value="Genomic_DNA"/>
</dbReference>
<sequence length="177" mass="19651">MIVKQMNSGEVMFNYGKEFPAVQKLPIAGEYIVFEDDYKPAVIFKHATMAASRVFLLEAIFTTKNELPVRDLHAFCPGGPKQFAVIFVLPLSLTVVDREPSGSICAPDGENGYKGISDALILTDAHHFSNDDIDKILKGADGRNVVVCYSSDVLRTKALRHLAEQHNYCVAKHIYSF</sequence>
<evidence type="ECO:0000313" key="1">
    <source>
        <dbReference type="EMBL" id="ANZ49270.1"/>
    </source>
</evidence>
<dbReference type="KEGG" id="vg:29069310"/>
<dbReference type="RefSeq" id="YP_009293156.1">
    <property type="nucleotide sequence ID" value="NC_031127.1"/>
</dbReference>
<protein>
    <submittedName>
        <fullName evidence="1">Uncharacterized protein</fullName>
    </submittedName>
</protein>
<evidence type="ECO:0000313" key="2">
    <source>
        <dbReference type="Proteomes" id="UP000203302"/>
    </source>
</evidence>
<name>A0A1B2IDB0_9CAUD</name>
<proteinExistence type="predicted"/>
<organism evidence="1 2">
    <name type="scientific">Erwinia phage vB_EamM_Huxley</name>
    <dbReference type="NCBI Taxonomy" id="1883373"/>
    <lineage>
        <taxon>Viruses</taxon>
        <taxon>Duplodnaviria</taxon>
        <taxon>Heunggongvirae</taxon>
        <taxon>Uroviricota</taxon>
        <taxon>Caudoviricetes</taxon>
        <taxon>Chimalliviridae</taxon>
        <taxon>Machinavirus</taxon>
        <taxon>Machinavirus machina</taxon>
    </lineage>
</organism>
<dbReference type="GeneID" id="29069310"/>
<gene>
    <name evidence="1" type="ORF">HUXLEY_188</name>
</gene>
<reference evidence="2" key="1">
    <citation type="submission" date="2016-06" db="EMBL/GenBank/DDBJ databases">
        <authorList>
            <person name="Berg J.A."/>
            <person name="Grossarth S.E."/>
            <person name="Jarvis T.M."/>
            <person name="Merrill B.D."/>
            <person name="Breakwell D.P."/>
            <person name="Hope S."/>
            <person name="Grose J.H."/>
        </authorList>
    </citation>
    <scope>NUCLEOTIDE SEQUENCE [LARGE SCALE GENOMIC DNA]</scope>
</reference>